<comment type="caution">
    <text evidence="2">The sequence shown here is derived from an EMBL/GenBank/DDBJ whole genome shotgun (WGS) entry which is preliminary data.</text>
</comment>
<dbReference type="InterPro" id="IPR013216">
    <property type="entry name" value="Methyltransf_11"/>
</dbReference>
<dbReference type="EMBL" id="DTOZ01000188">
    <property type="protein sequence ID" value="HGE78900.1"/>
    <property type="molecule type" value="Genomic_DNA"/>
</dbReference>
<name>A0A7V3RIL6_UNCW3</name>
<dbReference type="GO" id="GO:0032259">
    <property type="term" value="P:methylation"/>
    <property type="evidence" value="ECO:0007669"/>
    <property type="project" value="UniProtKB-KW"/>
</dbReference>
<dbReference type="AlphaFoldDB" id="A0A7V3RIL6"/>
<dbReference type="Pfam" id="PF08241">
    <property type="entry name" value="Methyltransf_11"/>
    <property type="match status" value="1"/>
</dbReference>
<organism evidence="2">
    <name type="scientific">candidate division WOR-3 bacterium</name>
    <dbReference type="NCBI Taxonomy" id="2052148"/>
    <lineage>
        <taxon>Bacteria</taxon>
        <taxon>Bacteria division WOR-3</taxon>
    </lineage>
</organism>
<sequence length="248" mass="29491">MERCIKEIRKNWEEFAKADPLWSILPIPEKKGNRWKIEELYHTGIVEIDSIMRYIKELKLDIEFKRAMDFGCGVGRLTQALCNYFELCAGVDISLRMLQIANQNNKNKGRCIYILNCAPDLKIFKDEIFDFIYSNIVFQHLPPRLTFGYIKEFLRTVKKNGIIIFQITTDIIGFTNRVRRLANYIVPLPIRHIYKNFRYKTWGIKDMYCIKEEVLNDFIISNKGKIIDIVDDYSSMPRYRGRRYCITK</sequence>
<keyword evidence="2" id="KW-0808">Transferase</keyword>
<dbReference type="InterPro" id="IPR029063">
    <property type="entry name" value="SAM-dependent_MTases_sf"/>
</dbReference>
<dbReference type="CDD" id="cd02440">
    <property type="entry name" value="AdoMet_MTases"/>
    <property type="match status" value="1"/>
</dbReference>
<dbReference type="Gene3D" id="3.40.50.150">
    <property type="entry name" value="Vaccinia Virus protein VP39"/>
    <property type="match status" value="1"/>
</dbReference>
<gene>
    <name evidence="2" type="ORF">ENX68_07920</name>
</gene>
<dbReference type="GO" id="GO:0008757">
    <property type="term" value="F:S-adenosylmethionine-dependent methyltransferase activity"/>
    <property type="evidence" value="ECO:0007669"/>
    <property type="project" value="InterPro"/>
</dbReference>
<keyword evidence="2" id="KW-0489">Methyltransferase</keyword>
<evidence type="ECO:0000313" key="2">
    <source>
        <dbReference type="EMBL" id="HGE78900.1"/>
    </source>
</evidence>
<dbReference type="SUPFAM" id="SSF53335">
    <property type="entry name" value="S-adenosyl-L-methionine-dependent methyltransferases"/>
    <property type="match status" value="1"/>
</dbReference>
<dbReference type="PANTHER" id="PTHR43861">
    <property type="entry name" value="TRANS-ACONITATE 2-METHYLTRANSFERASE-RELATED"/>
    <property type="match status" value="1"/>
</dbReference>
<accession>A0A7V3RIL6</accession>
<proteinExistence type="predicted"/>
<feature type="domain" description="Methyltransferase type 11" evidence="1">
    <location>
        <begin position="69"/>
        <end position="165"/>
    </location>
</feature>
<protein>
    <submittedName>
        <fullName evidence="2">Class I SAM-dependent methyltransferase</fullName>
    </submittedName>
</protein>
<evidence type="ECO:0000259" key="1">
    <source>
        <dbReference type="Pfam" id="PF08241"/>
    </source>
</evidence>
<reference evidence="2" key="1">
    <citation type="journal article" date="2020" name="mSystems">
        <title>Genome- and Community-Level Interaction Insights into Carbon Utilization and Element Cycling Functions of Hydrothermarchaeota in Hydrothermal Sediment.</title>
        <authorList>
            <person name="Zhou Z."/>
            <person name="Liu Y."/>
            <person name="Xu W."/>
            <person name="Pan J."/>
            <person name="Luo Z.H."/>
            <person name="Li M."/>
        </authorList>
    </citation>
    <scope>NUCLEOTIDE SEQUENCE [LARGE SCALE GENOMIC DNA]</scope>
    <source>
        <strain evidence="2">SpSt-961</strain>
    </source>
</reference>